<comment type="caution">
    <text evidence="2">The sequence shown here is derived from an EMBL/GenBank/DDBJ whole genome shotgun (WGS) entry which is preliminary data.</text>
</comment>
<sequence>MITRITERISMASSFPLARVQHHNGKYFSIKGALMPEDPTLQRLVNLARQRNDLAALWLYGSRARESHHAGSDYDLAVVFTDWLEPALDRRLRPELLALDWQQALGLPEGRLSVVDLAIAPIPLAWTVLSEGRRLLDLHPQLRMQQETRIMSRWELDYLHQRKRHA</sequence>
<evidence type="ECO:0000259" key="1">
    <source>
        <dbReference type="Pfam" id="PF18765"/>
    </source>
</evidence>
<keyword evidence="3" id="KW-1185">Reference proteome</keyword>
<dbReference type="InterPro" id="IPR043519">
    <property type="entry name" value="NT_sf"/>
</dbReference>
<dbReference type="InterPro" id="IPR052930">
    <property type="entry name" value="TA_antitoxin_MntA"/>
</dbReference>
<dbReference type="RefSeq" id="WP_386776527.1">
    <property type="nucleotide sequence ID" value="NZ_JBHRUG010000043.1"/>
</dbReference>
<accession>A0ABV7LTY9</accession>
<dbReference type="Proteomes" id="UP001595579">
    <property type="component" value="Unassembled WGS sequence"/>
</dbReference>
<dbReference type="PANTHER" id="PTHR43852">
    <property type="entry name" value="NUCLEOTIDYLTRANSFERASE"/>
    <property type="match status" value="1"/>
</dbReference>
<evidence type="ECO:0000313" key="2">
    <source>
        <dbReference type="EMBL" id="MFC3285750.1"/>
    </source>
</evidence>
<feature type="domain" description="Polymerase beta nucleotidyltransferase" evidence="1">
    <location>
        <begin position="43"/>
        <end position="137"/>
    </location>
</feature>
<dbReference type="InterPro" id="IPR041633">
    <property type="entry name" value="Polbeta"/>
</dbReference>
<dbReference type="Pfam" id="PF18765">
    <property type="entry name" value="Polbeta"/>
    <property type="match status" value="1"/>
</dbReference>
<dbReference type="CDD" id="cd05403">
    <property type="entry name" value="NT_KNTase_like"/>
    <property type="match status" value="1"/>
</dbReference>
<gene>
    <name evidence="2" type="ORF">ACFOEV_19305</name>
</gene>
<reference evidence="3" key="1">
    <citation type="journal article" date="2019" name="Int. J. Syst. Evol. Microbiol.">
        <title>The Global Catalogue of Microorganisms (GCM) 10K type strain sequencing project: providing services to taxonomists for standard genome sequencing and annotation.</title>
        <authorList>
            <consortium name="The Broad Institute Genomics Platform"/>
            <consortium name="The Broad Institute Genome Sequencing Center for Infectious Disease"/>
            <person name="Wu L."/>
            <person name="Ma J."/>
        </authorList>
    </citation>
    <scope>NUCLEOTIDE SEQUENCE [LARGE SCALE GENOMIC DNA]</scope>
    <source>
        <strain evidence="3">CECT 7698</strain>
    </source>
</reference>
<dbReference type="NCBIfam" id="NF047752">
    <property type="entry name" value="MntA_antitoxin"/>
    <property type="match status" value="1"/>
</dbReference>
<protein>
    <submittedName>
        <fullName evidence="2">Nucleotidyltransferase domain-containing protein</fullName>
    </submittedName>
</protein>
<name>A0ABV7LTY9_9GAMM</name>
<proteinExistence type="predicted"/>
<dbReference type="PANTHER" id="PTHR43852:SF3">
    <property type="entry name" value="NUCLEOTIDYLTRANSFERASE"/>
    <property type="match status" value="1"/>
</dbReference>
<dbReference type="EMBL" id="JBHRUG010000043">
    <property type="protein sequence ID" value="MFC3285750.1"/>
    <property type="molecule type" value="Genomic_DNA"/>
</dbReference>
<dbReference type="Gene3D" id="3.30.460.10">
    <property type="entry name" value="Beta Polymerase, domain 2"/>
    <property type="match status" value="1"/>
</dbReference>
<evidence type="ECO:0000313" key="3">
    <source>
        <dbReference type="Proteomes" id="UP001595579"/>
    </source>
</evidence>
<organism evidence="2 3">
    <name type="scientific">Litchfieldella rifensis</name>
    <dbReference type="NCBI Taxonomy" id="762643"/>
    <lineage>
        <taxon>Bacteria</taxon>
        <taxon>Pseudomonadati</taxon>
        <taxon>Pseudomonadota</taxon>
        <taxon>Gammaproteobacteria</taxon>
        <taxon>Oceanospirillales</taxon>
        <taxon>Halomonadaceae</taxon>
        <taxon>Litchfieldella</taxon>
    </lineage>
</organism>
<dbReference type="SUPFAM" id="SSF81301">
    <property type="entry name" value="Nucleotidyltransferase"/>
    <property type="match status" value="1"/>
</dbReference>